<dbReference type="AlphaFoldDB" id="A0A392NSW8"/>
<dbReference type="GO" id="GO:0003918">
    <property type="term" value="F:DNA topoisomerase type II (double strand cut, ATP-hydrolyzing) activity"/>
    <property type="evidence" value="ECO:0007669"/>
    <property type="project" value="InterPro"/>
</dbReference>
<dbReference type="Gene3D" id="3.40.1360.10">
    <property type="match status" value="1"/>
</dbReference>
<dbReference type="Proteomes" id="UP000265520">
    <property type="component" value="Unassembled WGS sequence"/>
</dbReference>
<dbReference type="GO" id="GO:0000228">
    <property type="term" value="C:nuclear chromosome"/>
    <property type="evidence" value="ECO:0007669"/>
    <property type="project" value="TreeGrafter"/>
</dbReference>
<dbReference type="PRINTS" id="PR01550">
    <property type="entry name" value="TOP6AFAMILY"/>
</dbReference>
<reference evidence="2 3" key="1">
    <citation type="journal article" date="2018" name="Front. Plant Sci.">
        <title>Red Clover (Trifolium pratense) and Zigzag Clover (T. medium) - A Picture of Genomic Similarities and Differences.</title>
        <authorList>
            <person name="Dluhosova J."/>
            <person name="Istvanek J."/>
            <person name="Nedelnik J."/>
            <person name="Repkova J."/>
        </authorList>
    </citation>
    <scope>NUCLEOTIDE SEQUENCE [LARGE SCALE GENOMIC DNA]</scope>
    <source>
        <strain evidence="3">cv. 10/8</strain>
        <tissue evidence="2">Leaf</tissue>
    </source>
</reference>
<feature type="domain" description="Topoisomerase 6 subunit A/Spo11 TOPRIM" evidence="1">
    <location>
        <begin position="54"/>
        <end position="143"/>
    </location>
</feature>
<proteinExistence type="predicted"/>
<evidence type="ECO:0000313" key="3">
    <source>
        <dbReference type="Proteomes" id="UP000265520"/>
    </source>
</evidence>
<dbReference type="GO" id="GO:0003677">
    <property type="term" value="F:DNA binding"/>
    <property type="evidence" value="ECO:0007669"/>
    <property type="project" value="InterPro"/>
</dbReference>
<organism evidence="2 3">
    <name type="scientific">Trifolium medium</name>
    <dbReference type="NCBI Taxonomy" id="97028"/>
    <lineage>
        <taxon>Eukaryota</taxon>
        <taxon>Viridiplantae</taxon>
        <taxon>Streptophyta</taxon>
        <taxon>Embryophyta</taxon>
        <taxon>Tracheophyta</taxon>
        <taxon>Spermatophyta</taxon>
        <taxon>Magnoliopsida</taxon>
        <taxon>eudicotyledons</taxon>
        <taxon>Gunneridae</taxon>
        <taxon>Pentapetalae</taxon>
        <taxon>rosids</taxon>
        <taxon>fabids</taxon>
        <taxon>Fabales</taxon>
        <taxon>Fabaceae</taxon>
        <taxon>Papilionoideae</taxon>
        <taxon>50 kb inversion clade</taxon>
        <taxon>NPAAA clade</taxon>
        <taxon>Hologalegina</taxon>
        <taxon>IRL clade</taxon>
        <taxon>Trifolieae</taxon>
        <taxon>Trifolium</taxon>
    </lineage>
</organism>
<dbReference type="InterPro" id="IPR034136">
    <property type="entry name" value="TOPRIM_Topo6A/Spo11"/>
</dbReference>
<dbReference type="InterPro" id="IPR036078">
    <property type="entry name" value="Spo11/TopoVI_A_sf"/>
</dbReference>
<dbReference type="EMBL" id="LXQA010048354">
    <property type="protein sequence ID" value="MCI02176.1"/>
    <property type="molecule type" value="Genomic_DNA"/>
</dbReference>
<dbReference type="PANTHER" id="PTHR10848">
    <property type="entry name" value="MEIOTIC RECOMBINATION PROTEIN SPO11"/>
    <property type="match status" value="1"/>
</dbReference>
<dbReference type="GO" id="GO:0000706">
    <property type="term" value="P:meiotic DNA double-strand break processing"/>
    <property type="evidence" value="ECO:0007669"/>
    <property type="project" value="TreeGrafter"/>
</dbReference>
<name>A0A392NSW8_9FABA</name>
<dbReference type="GO" id="GO:0007131">
    <property type="term" value="P:reciprocal meiotic recombination"/>
    <property type="evidence" value="ECO:0007669"/>
    <property type="project" value="TreeGrafter"/>
</dbReference>
<keyword evidence="3" id="KW-1185">Reference proteome</keyword>
<dbReference type="Pfam" id="PF21180">
    <property type="entry name" value="TOP6A-Spo11_Toprim"/>
    <property type="match status" value="1"/>
</dbReference>
<evidence type="ECO:0000259" key="1">
    <source>
        <dbReference type="Pfam" id="PF21180"/>
    </source>
</evidence>
<keyword evidence="2" id="KW-0413">Isomerase</keyword>
<feature type="non-terminal residue" evidence="2">
    <location>
        <position position="1"/>
    </location>
</feature>
<sequence length="150" mass="17055">GRTSMQKPPNHFNVQDLSPREVLESIDQFFVEGHISQYPEFAVPSLTDHIYLKEDCILARLSDDDFHISHKCIIISSHGRPSMEVRGLVRSLKLRFQLPIFALVDFDPAGIDIMVSFEYGSKNSALYNSNLITKGIKWLGVKQASDSREF</sequence>
<dbReference type="PANTHER" id="PTHR10848:SF0">
    <property type="entry name" value="MEIOTIC RECOMBINATION PROTEIN SPO11"/>
    <property type="match status" value="1"/>
</dbReference>
<comment type="caution">
    <text evidence="2">The sequence shown here is derived from an EMBL/GenBank/DDBJ whole genome shotgun (WGS) entry which is preliminary data.</text>
</comment>
<dbReference type="SUPFAM" id="SSF56726">
    <property type="entry name" value="DNA topoisomerase IV, alpha subunit"/>
    <property type="match status" value="1"/>
</dbReference>
<dbReference type="GO" id="GO:0042138">
    <property type="term" value="P:meiotic DNA double-strand break formation"/>
    <property type="evidence" value="ECO:0007669"/>
    <property type="project" value="TreeGrafter"/>
</dbReference>
<protein>
    <submittedName>
        <fullName evidence="2">DNA topoisomerase 6 subunit A-like</fullName>
    </submittedName>
</protein>
<dbReference type="InterPro" id="IPR002815">
    <property type="entry name" value="Spo11/TopoVI_A"/>
</dbReference>
<evidence type="ECO:0000313" key="2">
    <source>
        <dbReference type="EMBL" id="MCI02176.1"/>
    </source>
</evidence>
<accession>A0A392NSW8</accession>